<accession>A0A3B0WVV8</accession>
<name>A0A3B0WVV8_9ZZZZ</name>
<dbReference type="Gene3D" id="3.40.1230.10">
    <property type="entry name" value="MTH938-like"/>
    <property type="match status" value="1"/>
</dbReference>
<dbReference type="Pfam" id="PF04430">
    <property type="entry name" value="DUF498"/>
    <property type="match status" value="1"/>
</dbReference>
<dbReference type="InterPro" id="IPR007523">
    <property type="entry name" value="NDUFAF3/AAMDC"/>
</dbReference>
<protein>
    <recommendedName>
        <fullName evidence="2">Mth938-like domain-containing protein</fullName>
    </recommendedName>
</protein>
<reference evidence="1" key="1">
    <citation type="submission" date="2018-06" db="EMBL/GenBank/DDBJ databases">
        <authorList>
            <person name="Zhirakovskaya E."/>
        </authorList>
    </citation>
    <scope>NUCLEOTIDE SEQUENCE</scope>
</reference>
<evidence type="ECO:0008006" key="2">
    <source>
        <dbReference type="Google" id="ProtNLM"/>
    </source>
</evidence>
<proteinExistence type="predicted"/>
<evidence type="ECO:0000313" key="1">
    <source>
        <dbReference type="EMBL" id="VAW48476.1"/>
    </source>
</evidence>
<dbReference type="InterPro" id="IPR036748">
    <property type="entry name" value="MTH938-like_sf"/>
</dbReference>
<dbReference type="EMBL" id="UOFA01000414">
    <property type="protein sequence ID" value="VAW48476.1"/>
    <property type="molecule type" value="Genomic_DNA"/>
</dbReference>
<dbReference type="SUPFAM" id="SSF64076">
    <property type="entry name" value="MTH938-like"/>
    <property type="match status" value="1"/>
</dbReference>
<organism evidence="1">
    <name type="scientific">hydrothermal vent metagenome</name>
    <dbReference type="NCBI Taxonomy" id="652676"/>
    <lineage>
        <taxon>unclassified sequences</taxon>
        <taxon>metagenomes</taxon>
        <taxon>ecological metagenomes</taxon>
    </lineage>
</organism>
<dbReference type="AlphaFoldDB" id="A0A3B0WVV8"/>
<sequence length="130" mass="14223">MDLSENRTNNPNLISSAQTGQCVIGIRTFNHSIIIPSDGEILSCAINATSELTEELIIQLCTYKPEVILLATGEHIIFPEADILNPLVKQHIGLEVLSNQAAARTFNVLLAENRKAVCLMMIHSDSHTNS</sequence>
<gene>
    <name evidence="1" type="ORF">MNBD_GAMMA02-961</name>
</gene>